<dbReference type="GO" id="GO:0016787">
    <property type="term" value="F:hydrolase activity"/>
    <property type="evidence" value="ECO:0007669"/>
    <property type="project" value="UniProtKB-KW"/>
</dbReference>
<dbReference type="CDD" id="cd07409">
    <property type="entry name" value="MPP_CD73_N"/>
    <property type="match status" value="1"/>
</dbReference>
<evidence type="ECO:0000256" key="1">
    <source>
        <dbReference type="ARBA" id="ARBA00006654"/>
    </source>
</evidence>
<dbReference type="SUPFAM" id="SSF55816">
    <property type="entry name" value="5'-nucleotidase (syn. UDP-sugar hydrolase), C-terminal domain"/>
    <property type="match status" value="1"/>
</dbReference>
<feature type="signal peptide" evidence="6">
    <location>
        <begin position="1"/>
        <end position="18"/>
    </location>
</feature>
<dbReference type="InterPro" id="IPR004843">
    <property type="entry name" value="Calcineurin-like_PHP"/>
</dbReference>
<gene>
    <name evidence="9" type="ORF">MAC_05588</name>
</gene>
<comment type="similarity">
    <text evidence="1 6">Belongs to the 5'-nucleotidase family.</text>
</comment>
<evidence type="ECO:0000256" key="2">
    <source>
        <dbReference type="ARBA" id="ARBA00022723"/>
    </source>
</evidence>
<proteinExistence type="inferred from homology"/>
<keyword evidence="2" id="KW-0479">Metal-binding</keyword>
<dbReference type="PANTHER" id="PTHR11575">
    <property type="entry name" value="5'-NUCLEOTIDASE-RELATED"/>
    <property type="match status" value="1"/>
</dbReference>
<dbReference type="InterPro" id="IPR008334">
    <property type="entry name" value="5'-Nucleotdase_C"/>
</dbReference>
<dbReference type="GO" id="GO:0046872">
    <property type="term" value="F:metal ion binding"/>
    <property type="evidence" value="ECO:0007669"/>
    <property type="project" value="UniProtKB-KW"/>
</dbReference>
<dbReference type="InParanoid" id="E9E6U0"/>
<keyword evidence="10" id="KW-1185">Reference proteome</keyword>
<evidence type="ECO:0000256" key="5">
    <source>
        <dbReference type="ARBA" id="ARBA00022801"/>
    </source>
</evidence>
<organism evidence="10">
    <name type="scientific">Metarhizium acridum (strain CQMa 102)</name>
    <dbReference type="NCBI Taxonomy" id="655827"/>
    <lineage>
        <taxon>Eukaryota</taxon>
        <taxon>Fungi</taxon>
        <taxon>Dikarya</taxon>
        <taxon>Ascomycota</taxon>
        <taxon>Pezizomycotina</taxon>
        <taxon>Sordariomycetes</taxon>
        <taxon>Hypocreomycetidae</taxon>
        <taxon>Hypocreales</taxon>
        <taxon>Clavicipitaceae</taxon>
        <taxon>Metarhizium</taxon>
    </lineage>
</organism>
<keyword evidence="4 6" id="KW-0547">Nucleotide-binding</keyword>
<evidence type="ECO:0000256" key="6">
    <source>
        <dbReference type="RuleBase" id="RU362119"/>
    </source>
</evidence>
<dbReference type="FunFam" id="3.60.21.10:FF:000020">
    <property type="entry name" value="NT5E isoform 4"/>
    <property type="match status" value="1"/>
</dbReference>
<dbReference type="HOGENOM" id="CLU_005854_7_1_1"/>
<reference evidence="9 10" key="1">
    <citation type="journal article" date="2011" name="PLoS Genet.">
        <title>Genome sequencing and comparative transcriptomics of the model entomopathogenic fungi Metarhizium anisopliae and M. acridum.</title>
        <authorList>
            <person name="Gao Q."/>
            <person name="Jin K."/>
            <person name="Ying S.H."/>
            <person name="Zhang Y."/>
            <person name="Xiao G."/>
            <person name="Shang Y."/>
            <person name="Duan Z."/>
            <person name="Hu X."/>
            <person name="Xie X.Q."/>
            <person name="Zhou G."/>
            <person name="Peng G."/>
            <person name="Luo Z."/>
            <person name="Huang W."/>
            <person name="Wang B."/>
            <person name="Fang W."/>
            <person name="Wang S."/>
            <person name="Zhong Y."/>
            <person name="Ma L.J."/>
            <person name="St Leger R.J."/>
            <person name="Zhao G.P."/>
            <person name="Pei Y."/>
            <person name="Feng M.G."/>
            <person name="Xia Y."/>
            <person name="Wang C."/>
        </authorList>
    </citation>
    <scope>NUCLEOTIDE SEQUENCE [LARGE SCALE GENOMIC DNA]</scope>
    <source>
        <strain evidence="9 10">CQMa 102</strain>
    </source>
</reference>
<dbReference type="GO" id="GO:0000166">
    <property type="term" value="F:nucleotide binding"/>
    <property type="evidence" value="ECO:0007669"/>
    <property type="project" value="UniProtKB-KW"/>
</dbReference>
<dbReference type="InterPro" id="IPR029052">
    <property type="entry name" value="Metallo-depent_PP-like"/>
</dbReference>
<evidence type="ECO:0000259" key="8">
    <source>
        <dbReference type="Pfam" id="PF02872"/>
    </source>
</evidence>
<evidence type="ECO:0000313" key="10">
    <source>
        <dbReference type="Proteomes" id="UP000002499"/>
    </source>
</evidence>
<dbReference type="Proteomes" id="UP000002499">
    <property type="component" value="Unassembled WGS sequence"/>
</dbReference>
<dbReference type="AlphaFoldDB" id="E9E6U0"/>
<dbReference type="OMA" id="NYDCDSP"/>
<dbReference type="Pfam" id="PF02872">
    <property type="entry name" value="5_nucleotid_C"/>
    <property type="match status" value="1"/>
</dbReference>
<dbReference type="eggNOG" id="KOG4419">
    <property type="taxonomic scope" value="Eukaryota"/>
</dbReference>
<dbReference type="EMBL" id="GL698512">
    <property type="protein sequence ID" value="EFY88379.1"/>
    <property type="molecule type" value="Genomic_DNA"/>
</dbReference>
<evidence type="ECO:0000256" key="4">
    <source>
        <dbReference type="ARBA" id="ARBA00022741"/>
    </source>
</evidence>
<dbReference type="STRING" id="655827.E9E6U0"/>
<dbReference type="InterPro" id="IPR036907">
    <property type="entry name" value="5'-Nucleotdase_C_sf"/>
</dbReference>
<protein>
    <submittedName>
        <fullName evidence="9">5'-nucleotidase</fullName>
    </submittedName>
</protein>
<dbReference type="InterPro" id="IPR006179">
    <property type="entry name" value="5_nucleotidase/apyrase"/>
</dbReference>
<dbReference type="OrthoDB" id="7722975at2759"/>
<dbReference type="GO" id="GO:0009166">
    <property type="term" value="P:nucleotide catabolic process"/>
    <property type="evidence" value="ECO:0007669"/>
    <property type="project" value="InterPro"/>
</dbReference>
<accession>E9E6U0</accession>
<feature type="chain" id="PRO_5005128485" evidence="6">
    <location>
        <begin position="19"/>
        <end position="599"/>
    </location>
</feature>
<sequence>MKIASALAVLATGSVALADDVLYSSRFSKRGLLPNGNYNLGMISPLPGTSIRSSFFHVNDVHAHLDQYTKAGADCTDATKGCFGGYARIKTKVDELRKQNPDHLWLNAGDEFQGTLFYTFYGGEKIAETINDLKFDAMTLGNHEWDGGDESLGKFLRNLTFPVVSCNVKSTVNDLNETIKNYHIFEKHDLAVIGATTETTPNIANVGKGTTFLDPIPEIQKAIYEIRNTTKIKRIVALTHLGYEVDQKLAQQTEGLSLIIGGHSHTLLGDMDKAEGKYPTIIKDKGGNEVFVVTSYRWGEYLGSIEMTFDDNGRALSYHGAPIHMDNTTSLEKKLQKSITSWRGPFEKYAAEVIGSTKNVLDQTTCQKGDCLLGQVMADAMLEYRQNQTNGTDDKPDFAIINAGGIRATIDQGNITRGQVITSFPFGNAVTQLKYSGADLRKILEGCVSRVSQFNQKKTSSWFQVSSNIVIEYNEGKDAGSRLVNATIGAKSLDDKTDYNVVTVDFVAGGGDNLLKPATEFITLESLDQVLVAYIRAHTPLQNALEKRVVSSNGTAGSGAGDGGKASNGESAGTSLRVPRLLVGCLFWKRLFCEWFPSI</sequence>
<evidence type="ECO:0000313" key="9">
    <source>
        <dbReference type="EMBL" id="EFY88379.1"/>
    </source>
</evidence>
<feature type="domain" description="5'-Nucleotidase C-terminal" evidence="8">
    <location>
        <begin position="353"/>
        <end position="514"/>
    </location>
</feature>
<feature type="domain" description="Calcineurin-like phosphoesterase" evidence="7">
    <location>
        <begin position="55"/>
        <end position="266"/>
    </location>
</feature>
<dbReference type="Pfam" id="PF00149">
    <property type="entry name" value="Metallophos"/>
    <property type="match status" value="1"/>
</dbReference>
<dbReference type="PANTHER" id="PTHR11575:SF24">
    <property type="entry name" value="5'-NUCLEOTIDASE"/>
    <property type="match status" value="1"/>
</dbReference>
<keyword evidence="5 6" id="KW-0378">Hydrolase</keyword>
<dbReference type="Gene3D" id="3.90.780.10">
    <property type="entry name" value="5'-Nucleotidase, C-terminal domain"/>
    <property type="match status" value="1"/>
</dbReference>
<evidence type="ECO:0000256" key="3">
    <source>
        <dbReference type="ARBA" id="ARBA00022729"/>
    </source>
</evidence>
<dbReference type="PRINTS" id="PR01607">
    <property type="entry name" value="APYRASEFAMLY"/>
</dbReference>
<keyword evidence="3 6" id="KW-0732">Signal</keyword>
<evidence type="ECO:0000259" key="7">
    <source>
        <dbReference type="Pfam" id="PF00149"/>
    </source>
</evidence>
<dbReference type="Gene3D" id="3.60.21.10">
    <property type="match status" value="1"/>
</dbReference>
<dbReference type="SUPFAM" id="SSF56300">
    <property type="entry name" value="Metallo-dependent phosphatases"/>
    <property type="match status" value="1"/>
</dbReference>
<name>E9E6U0_METAQ</name>